<name>A0A2K8NVP3_9MOLU</name>
<dbReference type="PROSITE" id="PS50928">
    <property type="entry name" value="ABC_TM1"/>
    <property type="match status" value="1"/>
</dbReference>
<keyword evidence="3" id="KW-1003">Cell membrane</keyword>
<dbReference type="CDD" id="cd06261">
    <property type="entry name" value="TM_PBP2"/>
    <property type="match status" value="1"/>
</dbReference>
<evidence type="ECO:0000256" key="5">
    <source>
        <dbReference type="ARBA" id="ARBA00022989"/>
    </source>
</evidence>
<protein>
    <submittedName>
        <fullName evidence="9">sn-glycerol-3-phosphate ABC transporter permease</fullName>
    </submittedName>
</protein>
<dbReference type="KEGG" id="eml:EMELA_v1c00240"/>
<evidence type="ECO:0000256" key="6">
    <source>
        <dbReference type="ARBA" id="ARBA00023136"/>
    </source>
</evidence>
<dbReference type="Gene3D" id="1.10.3720.10">
    <property type="entry name" value="MetI-like"/>
    <property type="match status" value="1"/>
</dbReference>
<dbReference type="GO" id="GO:0005886">
    <property type="term" value="C:plasma membrane"/>
    <property type="evidence" value="ECO:0007669"/>
    <property type="project" value="UniProtKB-SubCell"/>
</dbReference>
<comment type="subcellular location">
    <subcellularLocation>
        <location evidence="1 7">Cell membrane</location>
        <topology evidence="1 7">Multi-pass membrane protein</topology>
    </subcellularLocation>
</comment>
<dbReference type="Proteomes" id="UP000231896">
    <property type="component" value="Chromosome"/>
</dbReference>
<dbReference type="SUPFAM" id="SSF161098">
    <property type="entry name" value="MetI-like"/>
    <property type="match status" value="1"/>
</dbReference>
<reference evidence="9 10" key="1">
    <citation type="submission" date="2017-11" db="EMBL/GenBank/DDBJ databases">
        <title>Genome sequence of Entomoplasma melaleucae M1 (ATCC 49191).</title>
        <authorList>
            <person name="Lo W.-S."/>
            <person name="Gasparich G.E."/>
            <person name="Kuo C.-H."/>
        </authorList>
    </citation>
    <scope>NUCLEOTIDE SEQUENCE [LARGE SCALE GENOMIC DNA]</scope>
    <source>
        <strain evidence="9 10">M1</strain>
    </source>
</reference>
<feature type="transmembrane region" description="Helical" evidence="7">
    <location>
        <begin position="186"/>
        <end position="205"/>
    </location>
</feature>
<dbReference type="PANTHER" id="PTHR30193:SF37">
    <property type="entry name" value="INNER MEMBRANE ABC TRANSPORTER PERMEASE PROTEIN YCJO"/>
    <property type="match status" value="1"/>
</dbReference>
<organism evidence="9 10">
    <name type="scientific">Mesoplasma melaleucae</name>
    <dbReference type="NCBI Taxonomy" id="81459"/>
    <lineage>
        <taxon>Bacteria</taxon>
        <taxon>Bacillati</taxon>
        <taxon>Mycoplasmatota</taxon>
        <taxon>Mollicutes</taxon>
        <taxon>Entomoplasmatales</taxon>
        <taxon>Entomoplasmataceae</taxon>
        <taxon>Mesoplasma</taxon>
    </lineage>
</organism>
<feature type="transmembrane region" description="Helical" evidence="7">
    <location>
        <begin position="234"/>
        <end position="253"/>
    </location>
</feature>
<feature type="transmembrane region" description="Helical" evidence="7">
    <location>
        <begin position="126"/>
        <end position="152"/>
    </location>
</feature>
<dbReference type="PANTHER" id="PTHR30193">
    <property type="entry name" value="ABC TRANSPORTER PERMEASE PROTEIN"/>
    <property type="match status" value="1"/>
</dbReference>
<evidence type="ECO:0000256" key="4">
    <source>
        <dbReference type="ARBA" id="ARBA00022692"/>
    </source>
</evidence>
<keyword evidence="4 7" id="KW-0812">Transmembrane</keyword>
<keyword evidence="10" id="KW-1185">Reference proteome</keyword>
<keyword evidence="6 7" id="KW-0472">Membrane</keyword>
<dbReference type="AlphaFoldDB" id="A0A2K8NVP3"/>
<evidence type="ECO:0000256" key="2">
    <source>
        <dbReference type="ARBA" id="ARBA00022448"/>
    </source>
</evidence>
<accession>A0A2K8NVP3</accession>
<dbReference type="RefSeq" id="WP_028123925.1">
    <property type="nucleotide sequence ID" value="NZ_CP024964.1"/>
</dbReference>
<dbReference type="InterPro" id="IPR000515">
    <property type="entry name" value="MetI-like"/>
</dbReference>
<feature type="transmembrane region" description="Helical" evidence="7">
    <location>
        <begin position="95"/>
        <end position="114"/>
    </location>
</feature>
<evidence type="ECO:0000256" key="7">
    <source>
        <dbReference type="RuleBase" id="RU363032"/>
    </source>
</evidence>
<evidence type="ECO:0000256" key="3">
    <source>
        <dbReference type="ARBA" id="ARBA00022475"/>
    </source>
</evidence>
<dbReference type="InterPro" id="IPR051393">
    <property type="entry name" value="ABC_transporter_permease"/>
</dbReference>
<keyword evidence="5 7" id="KW-1133">Transmembrane helix</keyword>
<evidence type="ECO:0000256" key="1">
    <source>
        <dbReference type="ARBA" id="ARBA00004651"/>
    </source>
</evidence>
<dbReference type="OrthoDB" id="42615at2"/>
<dbReference type="STRING" id="1408435.GCA_000685885_00149"/>
<keyword evidence="2 7" id="KW-0813">Transport</keyword>
<evidence type="ECO:0000259" key="8">
    <source>
        <dbReference type="PROSITE" id="PS50928"/>
    </source>
</evidence>
<dbReference type="GO" id="GO:0055085">
    <property type="term" value="P:transmembrane transport"/>
    <property type="evidence" value="ECO:0007669"/>
    <property type="project" value="InterPro"/>
</dbReference>
<feature type="domain" description="ABC transmembrane type-1" evidence="8">
    <location>
        <begin position="92"/>
        <end position="311"/>
    </location>
</feature>
<evidence type="ECO:0000313" key="10">
    <source>
        <dbReference type="Proteomes" id="UP000231896"/>
    </source>
</evidence>
<feature type="transmembrane region" description="Helical" evidence="7">
    <location>
        <begin position="35"/>
        <end position="57"/>
    </location>
</feature>
<sequence length="323" mass="36631">MKNTNKGLILSGKHFIKKTGTKNLEKTRFEAFNQLIWVLPAFFFICVFSYFSIFIVFKFGLSENGAQGVFKLSFLTIKELFTEPLNEFPIALRNTLLYVVLSVPISLLLSLWVGKSLSNVLNRKAFSFFQSALFLPYVTSSLAVAMAFSIIFSNSNNSLLAQLLHKLGMQNIDWTKPKNAITMTTIYGIWRMLPFQIILFTAAFLKVDKRLYHAAAVDGVPRWKQYWQISIPQIMPVIVYMITTAIIGSLKFIPFGLFTDYDEAVKAHAQTAVYYIFNQINGDIGTVASYSKGGAAAIILMLIILVITLFNLILSKYLRKKFR</sequence>
<comment type="similarity">
    <text evidence="7">Belongs to the binding-protein-dependent transport system permease family.</text>
</comment>
<dbReference type="EMBL" id="CP024964">
    <property type="protein sequence ID" value="ATZ17616.1"/>
    <property type="molecule type" value="Genomic_DNA"/>
</dbReference>
<dbReference type="InterPro" id="IPR035906">
    <property type="entry name" value="MetI-like_sf"/>
</dbReference>
<gene>
    <name evidence="9" type="primary">ugpA</name>
    <name evidence="9" type="ORF">EMELA_v1c00240</name>
</gene>
<dbReference type="Pfam" id="PF00528">
    <property type="entry name" value="BPD_transp_1"/>
    <property type="match status" value="1"/>
</dbReference>
<evidence type="ECO:0000313" key="9">
    <source>
        <dbReference type="EMBL" id="ATZ17616.1"/>
    </source>
</evidence>
<proteinExistence type="inferred from homology"/>
<feature type="transmembrane region" description="Helical" evidence="7">
    <location>
        <begin position="295"/>
        <end position="314"/>
    </location>
</feature>